<feature type="domain" description="Thioredoxin-like fold" evidence="2">
    <location>
        <begin position="85"/>
        <end position="177"/>
    </location>
</feature>
<dbReference type="PANTHER" id="PTHR12289">
    <property type="entry name" value="METAXIN RELATED"/>
    <property type="match status" value="1"/>
</dbReference>
<dbReference type="Pfam" id="PF17172">
    <property type="entry name" value="GST_N_4"/>
    <property type="match status" value="1"/>
</dbReference>
<dbReference type="Pfam" id="PF17171">
    <property type="entry name" value="GST_C_6"/>
    <property type="match status" value="1"/>
</dbReference>
<accession>A0A7S3KZ17</accession>
<proteinExistence type="predicted"/>
<dbReference type="InterPro" id="IPR012336">
    <property type="entry name" value="Thioredoxin-like_fold"/>
</dbReference>
<evidence type="ECO:0000259" key="1">
    <source>
        <dbReference type="Pfam" id="PF17171"/>
    </source>
</evidence>
<evidence type="ECO:0000313" key="3">
    <source>
        <dbReference type="EMBL" id="CAE0405536.1"/>
    </source>
</evidence>
<dbReference type="PANTHER" id="PTHR12289:SF41">
    <property type="entry name" value="FAILED AXON CONNECTIONS-RELATED"/>
    <property type="match status" value="1"/>
</dbReference>
<gene>
    <name evidence="3" type="ORF">ACOF00016_LOCUS3549</name>
</gene>
<protein>
    <recommendedName>
        <fullName evidence="4">GST C-terminal domain-containing protein</fullName>
    </recommendedName>
</protein>
<dbReference type="InterPro" id="IPR033468">
    <property type="entry name" value="Metaxin_GST"/>
</dbReference>
<sequence>MDYGPPFPSVLLLSRDFVGGAVTTLALVILYRVYQFWYGRTTLARIQATAHAPVKHKGDDNTITIWGDSPPNDPEVVRGVSDFSPFVLRVEAYLRLIHQPYVKRATITMAENPRHKIPYANVFGDMVDDSARILQTIQRKLNVEQEPKLTAHQKAMGHLISTLLCEGLYFTMLHALVDTKHGQDHIWALLQEKVSIPPLRLIIFQSVIENEHKNTWGQGYGRYPEAYVIEKAMQDLEALSIILGDNEFILGSPQATLYDIDVYAFVGICFLSSFAAPLDWIQQAKRQFPNLVQHTHRLKDLLYPEHAKDVESEYVAEDAS</sequence>
<evidence type="ECO:0000259" key="2">
    <source>
        <dbReference type="Pfam" id="PF17172"/>
    </source>
</evidence>
<evidence type="ECO:0008006" key="4">
    <source>
        <dbReference type="Google" id="ProtNLM"/>
    </source>
</evidence>
<dbReference type="GO" id="GO:0005737">
    <property type="term" value="C:cytoplasm"/>
    <property type="evidence" value="ECO:0007669"/>
    <property type="project" value="TreeGrafter"/>
</dbReference>
<dbReference type="InterPro" id="IPR050931">
    <property type="entry name" value="Mito_Protein_Transport_Metaxin"/>
</dbReference>
<feature type="domain" description="Metaxin glutathione S-transferase" evidence="1">
    <location>
        <begin position="232"/>
        <end position="298"/>
    </location>
</feature>
<organism evidence="3">
    <name type="scientific">Amphora coffeiformis</name>
    <dbReference type="NCBI Taxonomy" id="265554"/>
    <lineage>
        <taxon>Eukaryota</taxon>
        <taxon>Sar</taxon>
        <taxon>Stramenopiles</taxon>
        <taxon>Ochrophyta</taxon>
        <taxon>Bacillariophyta</taxon>
        <taxon>Bacillariophyceae</taxon>
        <taxon>Bacillariophycidae</taxon>
        <taxon>Thalassiophysales</taxon>
        <taxon>Catenulaceae</taxon>
        <taxon>Amphora</taxon>
    </lineage>
</organism>
<dbReference type="AlphaFoldDB" id="A0A7S3KZ17"/>
<dbReference type="EMBL" id="HBIM01004145">
    <property type="protein sequence ID" value="CAE0405536.1"/>
    <property type="molecule type" value="Transcribed_RNA"/>
</dbReference>
<reference evidence="3" key="1">
    <citation type="submission" date="2021-01" db="EMBL/GenBank/DDBJ databases">
        <authorList>
            <person name="Corre E."/>
            <person name="Pelletier E."/>
            <person name="Niang G."/>
            <person name="Scheremetjew M."/>
            <person name="Finn R."/>
            <person name="Kale V."/>
            <person name="Holt S."/>
            <person name="Cochrane G."/>
            <person name="Meng A."/>
            <person name="Brown T."/>
            <person name="Cohen L."/>
        </authorList>
    </citation>
    <scope>NUCLEOTIDE SEQUENCE</scope>
    <source>
        <strain evidence="3">CCMP127</strain>
    </source>
</reference>
<name>A0A7S3KZ17_9STRA</name>